<dbReference type="AlphaFoldDB" id="E9GWW6"/>
<accession>E9GWW6</accession>
<sequence>MPKKETGNEENPAHEKVHMKQSPPQEFGEDKWRADENQGCERKNKTSAEE</sequence>
<gene>
    <name evidence="2" type="ORF">DAPPUDRAFT_322751</name>
</gene>
<keyword evidence="3" id="KW-1185">Reference proteome</keyword>
<feature type="region of interest" description="Disordered" evidence="1">
    <location>
        <begin position="1"/>
        <end position="50"/>
    </location>
</feature>
<dbReference type="InParanoid" id="E9GWW6"/>
<evidence type="ECO:0000313" key="2">
    <source>
        <dbReference type="EMBL" id="EFX76045.1"/>
    </source>
</evidence>
<evidence type="ECO:0000256" key="1">
    <source>
        <dbReference type="SAM" id="MobiDB-lite"/>
    </source>
</evidence>
<organism evidence="2 3">
    <name type="scientific">Daphnia pulex</name>
    <name type="common">Water flea</name>
    <dbReference type="NCBI Taxonomy" id="6669"/>
    <lineage>
        <taxon>Eukaryota</taxon>
        <taxon>Metazoa</taxon>
        <taxon>Ecdysozoa</taxon>
        <taxon>Arthropoda</taxon>
        <taxon>Crustacea</taxon>
        <taxon>Branchiopoda</taxon>
        <taxon>Diplostraca</taxon>
        <taxon>Cladocera</taxon>
        <taxon>Anomopoda</taxon>
        <taxon>Daphniidae</taxon>
        <taxon>Daphnia</taxon>
    </lineage>
</organism>
<feature type="compositionally biased region" description="Basic and acidic residues" evidence="1">
    <location>
        <begin position="28"/>
        <end position="50"/>
    </location>
</feature>
<dbReference type="KEGG" id="dpx:DAPPUDRAFT_322751"/>
<dbReference type="EMBL" id="GL732571">
    <property type="protein sequence ID" value="EFX76045.1"/>
    <property type="molecule type" value="Genomic_DNA"/>
</dbReference>
<reference evidence="2 3" key="1">
    <citation type="journal article" date="2011" name="Science">
        <title>The ecoresponsive genome of Daphnia pulex.</title>
        <authorList>
            <person name="Colbourne J.K."/>
            <person name="Pfrender M.E."/>
            <person name="Gilbert D."/>
            <person name="Thomas W.K."/>
            <person name="Tucker A."/>
            <person name="Oakley T.H."/>
            <person name="Tokishita S."/>
            <person name="Aerts A."/>
            <person name="Arnold G.J."/>
            <person name="Basu M.K."/>
            <person name="Bauer D.J."/>
            <person name="Caceres C.E."/>
            <person name="Carmel L."/>
            <person name="Casola C."/>
            <person name="Choi J.H."/>
            <person name="Detter J.C."/>
            <person name="Dong Q."/>
            <person name="Dusheyko S."/>
            <person name="Eads B.D."/>
            <person name="Frohlich T."/>
            <person name="Geiler-Samerotte K.A."/>
            <person name="Gerlach D."/>
            <person name="Hatcher P."/>
            <person name="Jogdeo S."/>
            <person name="Krijgsveld J."/>
            <person name="Kriventseva E.V."/>
            <person name="Kultz D."/>
            <person name="Laforsch C."/>
            <person name="Lindquist E."/>
            <person name="Lopez J."/>
            <person name="Manak J.R."/>
            <person name="Muller J."/>
            <person name="Pangilinan J."/>
            <person name="Patwardhan R.P."/>
            <person name="Pitluck S."/>
            <person name="Pritham E.J."/>
            <person name="Rechtsteiner A."/>
            <person name="Rho M."/>
            <person name="Rogozin I.B."/>
            <person name="Sakarya O."/>
            <person name="Salamov A."/>
            <person name="Schaack S."/>
            <person name="Shapiro H."/>
            <person name="Shiga Y."/>
            <person name="Skalitzky C."/>
            <person name="Smith Z."/>
            <person name="Souvorov A."/>
            <person name="Sung W."/>
            <person name="Tang Z."/>
            <person name="Tsuchiya D."/>
            <person name="Tu H."/>
            <person name="Vos H."/>
            <person name="Wang M."/>
            <person name="Wolf Y.I."/>
            <person name="Yamagata H."/>
            <person name="Yamada T."/>
            <person name="Ye Y."/>
            <person name="Shaw J.R."/>
            <person name="Andrews J."/>
            <person name="Crease T.J."/>
            <person name="Tang H."/>
            <person name="Lucas S.M."/>
            <person name="Robertson H.M."/>
            <person name="Bork P."/>
            <person name="Koonin E.V."/>
            <person name="Zdobnov E.M."/>
            <person name="Grigoriev I.V."/>
            <person name="Lynch M."/>
            <person name="Boore J.L."/>
        </authorList>
    </citation>
    <scope>NUCLEOTIDE SEQUENCE [LARGE SCALE GENOMIC DNA]</scope>
</reference>
<dbReference type="HOGENOM" id="CLU_3126478_0_0_1"/>
<name>E9GWW6_DAPPU</name>
<proteinExistence type="predicted"/>
<dbReference type="Proteomes" id="UP000000305">
    <property type="component" value="Unassembled WGS sequence"/>
</dbReference>
<protein>
    <submittedName>
        <fullName evidence="2">Uncharacterized protein</fullName>
    </submittedName>
</protein>
<feature type="compositionally biased region" description="Basic and acidic residues" evidence="1">
    <location>
        <begin position="1"/>
        <end position="18"/>
    </location>
</feature>
<evidence type="ECO:0000313" key="3">
    <source>
        <dbReference type="Proteomes" id="UP000000305"/>
    </source>
</evidence>